<dbReference type="RefSeq" id="WP_133620649.1">
    <property type="nucleotide sequence ID" value="NZ_SNZK01000006.1"/>
</dbReference>
<dbReference type="GO" id="GO:0016491">
    <property type="term" value="F:oxidoreductase activity"/>
    <property type="evidence" value="ECO:0007669"/>
    <property type="project" value="InterPro"/>
</dbReference>
<evidence type="ECO:0000313" key="3">
    <source>
        <dbReference type="Proteomes" id="UP000295558"/>
    </source>
</evidence>
<comment type="caution">
    <text evidence="2">The sequence shown here is derived from an EMBL/GenBank/DDBJ whole genome shotgun (WGS) entry which is preliminary data.</text>
</comment>
<dbReference type="EMBL" id="SNZK01000006">
    <property type="protein sequence ID" value="TDR52900.1"/>
    <property type="molecule type" value="Genomic_DNA"/>
</dbReference>
<dbReference type="OrthoDB" id="9792162at2"/>
<dbReference type="InterPro" id="IPR020843">
    <property type="entry name" value="ER"/>
</dbReference>
<dbReference type="AlphaFoldDB" id="A0A4R6ZKK1"/>
<dbReference type="SUPFAM" id="SSF51735">
    <property type="entry name" value="NAD(P)-binding Rossmann-fold domains"/>
    <property type="match status" value="1"/>
</dbReference>
<dbReference type="InterPro" id="IPR013149">
    <property type="entry name" value="ADH-like_C"/>
</dbReference>
<sequence>MKALGFTEYGEPEVFEELELPKPKASEKGLVIKVLAAGVNPYDALLRSGAMQKMRPLEFPIIPGSDIVGEVTEVGSKVKNYAVGDVVIGHPAIGGYSEYVATPSYNVVKKPEEMSLEEAAGLSSVGITAYYALQLAKLKKGEKIIILGASGAVGSIAVQIAKEKGYKVIGVASSKNVDYVSALGADRVLSYDKDDLSKVLHNKVNVVLDTSFGGKAAAEGLQYVKKGGRYVSLTSLPENAEEKKVKAIRMKRSKDMKDKEALSYLADLYRAHKLQLKTAEVLTFDLRGVIGAHQLIDKKQVAGKLILK</sequence>
<feature type="domain" description="Enoyl reductase (ER)" evidence="1">
    <location>
        <begin position="10"/>
        <end position="307"/>
    </location>
</feature>
<dbReference type="Pfam" id="PF00107">
    <property type="entry name" value="ADH_zinc_N"/>
    <property type="match status" value="1"/>
</dbReference>
<dbReference type="InterPro" id="IPR036291">
    <property type="entry name" value="NAD(P)-bd_dom_sf"/>
</dbReference>
<dbReference type="InterPro" id="IPR011032">
    <property type="entry name" value="GroES-like_sf"/>
</dbReference>
<name>A0A4R6ZKK1_9LIST</name>
<accession>A0A4R6ZKK1</accession>
<keyword evidence="3" id="KW-1185">Reference proteome</keyword>
<reference evidence="2 3" key="1">
    <citation type="submission" date="2019-03" db="EMBL/GenBank/DDBJ databases">
        <title>Genomic Encyclopedia of Type Strains, Phase III (KMG-III): the genomes of soil and plant-associated and newly described type strains.</title>
        <authorList>
            <person name="Whitman W."/>
        </authorList>
    </citation>
    <scope>NUCLEOTIDE SEQUENCE [LARGE SCALE GENOMIC DNA]</scope>
    <source>
        <strain evidence="2 3">CECT 7972</strain>
    </source>
</reference>
<proteinExistence type="predicted"/>
<dbReference type="SUPFAM" id="SSF50129">
    <property type="entry name" value="GroES-like"/>
    <property type="match status" value="1"/>
</dbReference>
<dbReference type="PANTHER" id="PTHR43482:SF1">
    <property type="entry name" value="PROTEIN AST1-RELATED"/>
    <property type="match status" value="1"/>
</dbReference>
<dbReference type="Gene3D" id="3.40.50.720">
    <property type="entry name" value="NAD(P)-binding Rossmann-like Domain"/>
    <property type="match status" value="1"/>
</dbReference>
<dbReference type="SMART" id="SM00829">
    <property type="entry name" value="PKS_ER"/>
    <property type="match status" value="1"/>
</dbReference>
<dbReference type="Gene3D" id="3.90.180.10">
    <property type="entry name" value="Medium-chain alcohol dehydrogenases, catalytic domain"/>
    <property type="match status" value="1"/>
</dbReference>
<evidence type="ECO:0000259" key="1">
    <source>
        <dbReference type="SMART" id="SM00829"/>
    </source>
</evidence>
<dbReference type="Pfam" id="PF08240">
    <property type="entry name" value="ADH_N"/>
    <property type="match status" value="1"/>
</dbReference>
<organism evidence="2 3">
    <name type="scientific">Listeria rocourtiae</name>
    <dbReference type="NCBI Taxonomy" id="647910"/>
    <lineage>
        <taxon>Bacteria</taxon>
        <taxon>Bacillati</taxon>
        <taxon>Bacillota</taxon>
        <taxon>Bacilli</taxon>
        <taxon>Bacillales</taxon>
        <taxon>Listeriaceae</taxon>
        <taxon>Listeria</taxon>
    </lineage>
</organism>
<dbReference type="STRING" id="1265846.PROCOU_02939"/>
<dbReference type="InterPro" id="IPR052585">
    <property type="entry name" value="Lipid_raft_assoc_Zn_ADH"/>
</dbReference>
<dbReference type="CDD" id="cd05289">
    <property type="entry name" value="MDR_like_2"/>
    <property type="match status" value="1"/>
</dbReference>
<protein>
    <submittedName>
        <fullName evidence="2">NADPH:quinone reductase-like Zn-dependent oxidoreductase</fullName>
    </submittedName>
</protein>
<dbReference type="InterPro" id="IPR013154">
    <property type="entry name" value="ADH-like_N"/>
</dbReference>
<evidence type="ECO:0000313" key="2">
    <source>
        <dbReference type="EMBL" id="TDR52900.1"/>
    </source>
</evidence>
<gene>
    <name evidence="2" type="ORF">DFP96_106107</name>
</gene>
<dbReference type="Proteomes" id="UP000295558">
    <property type="component" value="Unassembled WGS sequence"/>
</dbReference>
<dbReference type="PANTHER" id="PTHR43482">
    <property type="entry name" value="PROTEIN AST1-RELATED"/>
    <property type="match status" value="1"/>
</dbReference>